<dbReference type="GO" id="GO:0016747">
    <property type="term" value="F:acyltransferase activity, transferring groups other than amino-acyl groups"/>
    <property type="evidence" value="ECO:0007669"/>
    <property type="project" value="InterPro"/>
</dbReference>
<organism evidence="2 3">
    <name type="scientific">Atopobium minutum</name>
    <dbReference type="NCBI Taxonomy" id="1381"/>
    <lineage>
        <taxon>Bacteria</taxon>
        <taxon>Bacillati</taxon>
        <taxon>Actinomycetota</taxon>
        <taxon>Coriobacteriia</taxon>
        <taxon>Coriobacteriales</taxon>
        <taxon>Atopobiaceae</taxon>
        <taxon>Atopobium</taxon>
    </lineage>
</organism>
<dbReference type="InterPro" id="IPR016181">
    <property type="entry name" value="Acyl_CoA_acyltransferase"/>
</dbReference>
<dbReference type="PROSITE" id="PS51186">
    <property type="entry name" value="GNAT"/>
    <property type="match status" value="1"/>
</dbReference>
<gene>
    <name evidence="2" type="ORF">SAMN04489746_0950</name>
</gene>
<comment type="caution">
    <text evidence="2">The sequence shown here is derived from an EMBL/GenBank/DDBJ whole genome shotgun (WGS) entry which is preliminary data.</text>
</comment>
<dbReference type="AlphaFoldDB" id="A0AB38A6Q5"/>
<dbReference type="SUPFAM" id="SSF55729">
    <property type="entry name" value="Acyl-CoA N-acyltransferases (Nat)"/>
    <property type="match status" value="1"/>
</dbReference>
<proteinExistence type="predicted"/>
<dbReference type="CDD" id="cd04301">
    <property type="entry name" value="NAT_SF"/>
    <property type="match status" value="1"/>
</dbReference>
<dbReference type="EMBL" id="FNSH01000001">
    <property type="protein sequence ID" value="SEB72349.1"/>
    <property type="molecule type" value="Genomic_DNA"/>
</dbReference>
<dbReference type="RefSeq" id="WP_002562889.1">
    <property type="nucleotide sequence ID" value="NZ_CALJSN010000007.1"/>
</dbReference>
<evidence type="ECO:0000313" key="2">
    <source>
        <dbReference type="EMBL" id="SEB72349.1"/>
    </source>
</evidence>
<evidence type="ECO:0000313" key="3">
    <source>
        <dbReference type="Proteomes" id="UP000183687"/>
    </source>
</evidence>
<dbReference type="Proteomes" id="UP000183687">
    <property type="component" value="Unassembled WGS sequence"/>
</dbReference>
<protein>
    <submittedName>
        <fullName evidence="2">Acetyltransferase (GNAT) family protein</fullName>
    </submittedName>
</protein>
<dbReference type="Gene3D" id="3.40.630.30">
    <property type="match status" value="1"/>
</dbReference>
<feature type="domain" description="N-acetyltransferase" evidence="1">
    <location>
        <begin position="10"/>
        <end position="218"/>
    </location>
</feature>
<dbReference type="InterPro" id="IPR000182">
    <property type="entry name" value="GNAT_dom"/>
</dbReference>
<name>A0AB38A6Q5_9ACTN</name>
<dbReference type="Pfam" id="PF00583">
    <property type="entry name" value="Acetyltransf_1"/>
    <property type="match status" value="1"/>
</dbReference>
<accession>A0AB38A6Q5</accession>
<evidence type="ECO:0000259" key="1">
    <source>
        <dbReference type="PROSITE" id="PS51186"/>
    </source>
</evidence>
<reference evidence="2 3" key="1">
    <citation type="submission" date="2016-10" db="EMBL/GenBank/DDBJ databases">
        <authorList>
            <person name="Varghese N."/>
            <person name="Submissions S."/>
        </authorList>
    </citation>
    <scope>NUCLEOTIDE SEQUENCE [LARGE SCALE GENOMIC DNA]</scope>
    <source>
        <strain evidence="2 3">DSM 20586</strain>
    </source>
</reference>
<sequence length="218" mass="24374">MGEPIDDLGITFRMFEDHDFMDVATLYTHIWTKTVELPDDKILCGSLSLAGSLLRSPLGYVAEKDGVVVGVCLGGLSPHGKQTFVEKWRPRLEELIEKGNTRVEQTQSRRLEGNLFGDLREHKIADDFIANNPDNPYAQAELNLLMLEPALHGKGVGGRLIDGMLKLFKEAGAPGFFLTTDTSSNWHFYEHRGMQRIQENPDPNDPGWASFLYGDLLA</sequence>